<organism evidence="1">
    <name type="scientific">Arundo donax</name>
    <name type="common">Giant reed</name>
    <name type="synonym">Donax arundinaceus</name>
    <dbReference type="NCBI Taxonomy" id="35708"/>
    <lineage>
        <taxon>Eukaryota</taxon>
        <taxon>Viridiplantae</taxon>
        <taxon>Streptophyta</taxon>
        <taxon>Embryophyta</taxon>
        <taxon>Tracheophyta</taxon>
        <taxon>Spermatophyta</taxon>
        <taxon>Magnoliopsida</taxon>
        <taxon>Liliopsida</taxon>
        <taxon>Poales</taxon>
        <taxon>Poaceae</taxon>
        <taxon>PACMAD clade</taxon>
        <taxon>Arundinoideae</taxon>
        <taxon>Arundineae</taxon>
        <taxon>Arundo</taxon>
    </lineage>
</organism>
<sequence>MVSFFPLPLPLPIDSVSAVARLIKAITGAAASVYVEAAASVYLIACWK</sequence>
<accession>A0A0A9EV93</accession>
<dbReference type="AlphaFoldDB" id="A0A0A9EV93"/>
<reference evidence="1" key="2">
    <citation type="journal article" date="2015" name="Data Brief">
        <title>Shoot transcriptome of the giant reed, Arundo donax.</title>
        <authorList>
            <person name="Barrero R.A."/>
            <person name="Guerrero F.D."/>
            <person name="Moolhuijzen P."/>
            <person name="Goolsby J.A."/>
            <person name="Tidwell J."/>
            <person name="Bellgard S.E."/>
            <person name="Bellgard M.I."/>
        </authorList>
    </citation>
    <scope>NUCLEOTIDE SEQUENCE</scope>
    <source>
        <tissue evidence="1">Shoot tissue taken approximately 20 cm above the soil surface</tissue>
    </source>
</reference>
<dbReference type="EMBL" id="GBRH01194972">
    <property type="protein sequence ID" value="JAE02924.1"/>
    <property type="molecule type" value="Transcribed_RNA"/>
</dbReference>
<protein>
    <submittedName>
        <fullName evidence="1">Uncharacterized protein</fullName>
    </submittedName>
</protein>
<name>A0A0A9EV93_ARUDO</name>
<reference evidence="1" key="1">
    <citation type="submission" date="2014-09" db="EMBL/GenBank/DDBJ databases">
        <authorList>
            <person name="Magalhaes I.L.F."/>
            <person name="Oliveira U."/>
            <person name="Santos F.R."/>
            <person name="Vidigal T.H.D.A."/>
            <person name="Brescovit A.D."/>
            <person name="Santos A.J."/>
        </authorList>
    </citation>
    <scope>NUCLEOTIDE SEQUENCE</scope>
    <source>
        <tissue evidence="1">Shoot tissue taken approximately 20 cm above the soil surface</tissue>
    </source>
</reference>
<proteinExistence type="predicted"/>
<evidence type="ECO:0000313" key="1">
    <source>
        <dbReference type="EMBL" id="JAE02924.1"/>
    </source>
</evidence>